<dbReference type="Proteomes" id="UP001497516">
    <property type="component" value="Chromosome 10"/>
</dbReference>
<evidence type="ECO:0000313" key="3">
    <source>
        <dbReference type="Proteomes" id="UP001497516"/>
    </source>
</evidence>
<feature type="region of interest" description="Disordered" evidence="1">
    <location>
        <begin position="146"/>
        <end position="197"/>
    </location>
</feature>
<feature type="region of interest" description="Disordered" evidence="1">
    <location>
        <begin position="59"/>
        <end position="85"/>
    </location>
</feature>
<keyword evidence="3" id="KW-1185">Reference proteome</keyword>
<reference evidence="2 3" key="1">
    <citation type="submission" date="2024-04" db="EMBL/GenBank/DDBJ databases">
        <authorList>
            <person name="Fracassetti M."/>
        </authorList>
    </citation>
    <scope>NUCLEOTIDE SEQUENCE [LARGE SCALE GENOMIC DNA]</scope>
</reference>
<dbReference type="AlphaFoldDB" id="A0AAV2CQ53"/>
<accession>A0AAV2CQ53</accession>
<sequence>MGVLVKYSDIISRAGNQSVSGISGAGVVAAEYRYRISVGIPVYRVIGIRYEPSIPKTVEKNGEEELSPPESSSPSESLHSNSANTRLLPCSSSSSLLLSSKSFLSSSTSPSAAAAAGEEKRMTEMRRSSSRRRLLLAEVGGRSSLGFGEEKRKRKPRLAAGGDRLNQTEEKGQGRRGLLNGELNRGGRGSSGRGWREGKRRLLEAAARGAAGGDDTGWGRLLGEGLRLRGKREGGSLV</sequence>
<gene>
    <name evidence="2" type="ORF">LTRI10_LOCUS6115</name>
</gene>
<feature type="region of interest" description="Disordered" evidence="1">
    <location>
        <begin position="104"/>
        <end position="134"/>
    </location>
</feature>
<feature type="compositionally biased region" description="Low complexity" evidence="1">
    <location>
        <begin position="104"/>
        <end position="116"/>
    </location>
</feature>
<name>A0AAV2CQ53_9ROSI</name>
<evidence type="ECO:0000256" key="1">
    <source>
        <dbReference type="SAM" id="MobiDB-lite"/>
    </source>
</evidence>
<proteinExistence type="predicted"/>
<organism evidence="2 3">
    <name type="scientific">Linum trigynum</name>
    <dbReference type="NCBI Taxonomy" id="586398"/>
    <lineage>
        <taxon>Eukaryota</taxon>
        <taxon>Viridiplantae</taxon>
        <taxon>Streptophyta</taxon>
        <taxon>Embryophyta</taxon>
        <taxon>Tracheophyta</taxon>
        <taxon>Spermatophyta</taxon>
        <taxon>Magnoliopsida</taxon>
        <taxon>eudicotyledons</taxon>
        <taxon>Gunneridae</taxon>
        <taxon>Pentapetalae</taxon>
        <taxon>rosids</taxon>
        <taxon>fabids</taxon>
        <taxon>Malpighiales</taxon>
        <taxon>Linaceae</taxon>
        <taxon>Linum</taxon>
    </lineage>
</organism>
<protein>
    <submittedName>
        <fullName evidence="2">Uncharacterized protein</fullName>
    </submittedName>
</protein>
<feature type="compositionally biased region" description="Low complexity" evidence="1">
    <location>
        <begin position="68"/>
        <end position="78"/>
    </location>
</feature>
<evidence type="ECO:0000313" key="2">
    <source>
        <dbReference type="EMBL" id="CAL1358567.1"/>
    </source>
</evidence>
<dbReference type="EMBL" id="OZ034814">
    <property type="protein sequence ID" value="CAL1358567.1"/>
    <property type="molecule type" value="Genomic_DNA"/>
</dbReference>
<feature type="compositionally biased region" description="Basic and acidic residues" evidence="1">
    <location>
        <begin position="117"/>
        <end position="127"/>
    </location>
</feature>